<name>A0A1K1RCL4_9FLAO</name>
<dbReference type="Pfam" id="PF08281">
    <property type="entry name" value="Sigma70_r4_2"/>
    <property type="match status" value="1"/>
</dbReference>
<dbReference type="GO" id="GO:0003677">
    <property type="term" value="F:DNA binding"/>
    <property type="evidence" value="ECO:0007669"/>
    <property type="project" value="InterPro"/>
</dbReference>
<evidence type="ECO:0000313" key="8">
    <source>
        <dbReference type="Proteomes" id="UP000182248"/>
    </source>
</evidence>
<dbReference type="InterPro" id="IPR013249">
    <property type="entry name" value="RNA_pol_sigma70_r4_t2"/>
</dbReference>
<feature type="domain" description="RNA polymerase sigma factor 70 region 4 type 2" evidence="6">
    <location>
        <begin position="113"/>
        <end position="162"/>
    </location>
</feature>
<dbReference type="SUPFAM" id="SSF88946">
    <property type="entry name" value="Sigma2 domain of RNA polymerase sigma factors"/>
    <property type="match status" value="1"/>
</dbReference>
<evidence type="ECO:0000256" key="3">
    <source>
        <dbReference type="ARBA" id="ARBA00023082"/>
    </source>
</evidence>
<evidence type="ECO:0000256" key="4">
    <source>
        <dbReference type="ARBA" id="ARBA00023163"/>
    </source>
</evidence>
<dbReference type="InterPro" id="IPR007627">
    <property type="entry name" value="RNA_pol_sigma70_r2"/>
</dbReference>
<keyword evidence="2" id="KW-0805">Transcription regulation</keyword>
<comment type="similarity">
    <text evidence="1">Belongs to the sigma-70 factor family. ECF subfamily.</text>
</comment>
<evidence type="ECO:0000313" key="7">
    <source>
        <dbReference type="EMBL" id="SFW69620.1"/>
    </source>
</evidence>
<dbReference type="STRING" id="1150368.SAMN02927921_03391"/>
<dbReference type="InterPro" id="IPR013325">
    <property type="entry name" value="RNA_pol_sigma_r2"/>
</dbReference>
<dbReference type="InterPro" id="IPR014284">
    <property type="entry name" value="RNA_pol_sigma-70_dom"/>
</dbReference>
<dbReference type="Gene3D" id="1.10.1740.10">
    <property type="match status" value="1"/>
</dbReference>
<dbReference type="GO" id="GO:0016987">
    <property type="term" value="F:sigma factor activity"/>
    <property type="evidence" value="ECO:0007669"/>
    <property type="project" value="UniProtKB-KW"/>
</dbReference>
<dbReference type="EMBL" id="FPJE01000022">
    <property type="protein sequence ID" value="SFW69620.1"/>
    <property type="molecule type" value="Genomic_DNA"/>
</dbReference>
<gene>
    <name evidence="7" type="ORF">SAMN02927921_03391</name>
</gene>
<dbReference type="GO" id="GO:0006352">
    <property type="term" value="P:DNA-templated transcription initiation"/>
    <property type="evidence" value="ECO:0007669"/>
    <property type="project" value="InterPro"/>
</dbReference>
<feature type="domain" description="RNA polymerase sigma-70 region 2" evidence="5">
    <location>
        <begin position="12"/>
        <end position="79"/>
    </location>
</feature>
<keyword evidence="4" id="KW-0804">Transcription</keyword>
<dbReference type="Gene3D" id="1.10.10.10">
    <property type="entry name" value="Winged helix-like DNA-binding domain superfamily/Winged helix DNA-binding domain"/>
    <property type="match status" value="1"/>
</dbReference>
<organism evidence="7 8">
    <name type="scientific">Sinomicrobium oceani</name>
    <dbReference type="NCBI Taxonomy" id="1150368"/>
    <lineage>
        <taxon>Bacteria</taxon>
        <taxon>Pseudomonadati</taxon>
        <taxon>Bacteroidota</taxon>
        <taxon>Flavobacteriia</taxon>
        <taxon>Flavobacteriales</taxon>
        <taxon>Flavobacteriaceae</taxon>
        <taxon>Sinomicrobium</taxon>
    </lineage>
</organism>
<dbReference type="AlphaFoldDB" id="A0A1K1RCL4"/>
<accession>A0A1K1RCL4</accession>
<reference evidence="7 8" key="1">
    <citation type="submission" date="2016-11" db="EMBL/GenBank/DDBJ databases">
        <authorList>
            <person name="Jaros S."/>
            <person name="Januszkiewicz K."/>
            <person name="Wedrychowicz H."/>
        </authorList>
    </citation>
    <scope>NUCLEOTIDE SEQUENCE [LARGE SCALE GENOMIC DNA]</scope>
    <source>
        <strain evidence="7 8">CGMCC 1.12145</strain>
    </source>
</reference>
<dbReference type="Proteomes" id="UP000182248">
    <property type="component" value="Unassembled WGS sequence"/>
</dbReference>
<dbReference type="RefSeq" id="WP_072318592.1">
    <property type="nucleotide sequence ID" value="NZ_FPJE01000022.1"/>
</dbReference>
<dbReference type="SUPFAM" id="SSF88659">
    <property type="entry name" value="Sigma3 and sigma4 domains of RNA polymerase sigma factors"/>
    <property type="match status" value="1"/>
</dbReference>
<evidence type="ECO:0000259" key="6">
    <source>
        <dbReference type="Pfam" id="PF08281"/>
    </source>
</evidence>
<evidence type="ECO:0000256" key="1">
    <source>
        <dbReference type="ARBA" id="ARBA00010641"/>
    </source>
</evidence>
<dbReference type="OrthoDB" id="659855at2"/>
<protein>
    <submittedName>
        <fullName evidence="7">Sigma-70, region 4</fullName>
    </submittedName>
</protein>
<evidence type="ECO:0000259" key="5">
    <source>
        <dbReference type="Pfam" id="PF04542"/>
    </source>
</evidence>
<evidence type="ECO:0000256" key="2">
    <source>
        <dbReference type="ARBA" id="ARBA00023015"/>
    </source>
</evidence>
<keyword evidence="3" id="KW-0731">Sigma factor</keyword>
<sequence length="173" mass="20167">MTAGSDIFFKNLFESTHGKAFNFIKALSKDENIAREVVQTSFIKIWKHIGKYRNHPNPEALVYVTVKNAFLDEMRKQNRINAILTSIEENSHLQYTIADTVEDVAIRGEAFTAVNRALDKLPQRLQHIYTLYQFEELTPLEIADTLQLSVTTIRTNIETAKLFLRKELRKYRY</sequence>
<dbReference type="InterPro" id="IPR036388">
    <property type="entry name" value="WH-like_DNA-bd_sf"/>
</dbReference>
<proteinExistence type="inferred from homology"/>
<dbReference type="PANTHER" id="PTHR43133:SF46">
    <property type="entry name" value="RNA POLYMERASE SIGMA-70 FACTOR ECF SUBFAMILY"/>
    <property type="match status" value="1"/>
</dbReference>
<keyword evidence="8" id="KW-1185">Reference proteome</keyword>
<dbReference type="InterPro" id="IPR039425">
    <property type="entry name" value="RNA_pol_sigma-70-like"/>
</dbReference>
<dbReference type="PANTHER" id="PTHR43133">
    <property type="entry name" value="RNA POLYMERASE ECF-TYPE SIGMA FACTO"/>
    <property type="match status" value="1"/>
</dbReference>
<dbReference type="Pfam" id="PF04542">
    <property type="entry name" value="Sigma70_r2"/>
    <property type="match status" value="1"/>
</dbReference>
<dbReference type="InterPro" id="IPR013324">
    <property type="entry name" value="RNA_pol_sigma_r3/r4-like"/>
</dbReference>
<dbReference type="NCBIfam" id="TIGR02937">
    <property type="entry name" value="sigma70-ECF"/>
    <property type="match status" value="1"/>
</dbReference>